<accession>A0A7J6MHG0</accession>
<feature type="region of interest" description="Disordered" evidence="1">
    <location>
        <begin position="127"/>
        <end position="155"/>
    </location>
</feature>
<reference evidence="2 3" key="1">
    <citation type="submission" date="2020-04" db="EMBL/GenBank/DDBJ databases">
        <title>Perkinsus chesapeaki whole genome sequence.</title>
        <authorList>
            <person name="Bogema D.R."/>
        </authorList>
    </citation>
    <scope>NUCLEOTIDE SEQUENCE [LARGE SCALE GENOMIC DNA]</scope>
    <source>
        <strain evidence="2">ATCC PRA-425</strain>
    </source>
</reference>
<dbReference type="Proteomes" id="UP000591131">
    <property type="component" value="Unassembled WGS sequence"/>
</dbReference>
<evidence type="ECO:0000256" key="1">
    <source>
        <dbReference type="SAM" id="MobiDB-lite"/>
    </source>
</evidence>
<gene>
    <name evidence="2" type="ORF">FOL47_001717</name>
</gene>
<organism evidence="2 3">
    <name type="scientific">Perkinsus chesapeaki</name>
    <name type="common">Clam parasite</name>
    <name type="synonym">Perkinsus andrewsi</name>
    <dbReference type="NCBI Taxonomy" id="330153"/>
    <lineage>
        <taxon>Eukaryota</taxon>
        <taxon>Sar</taxon>
        <taxon>Alveolata</taxon>
        <taxon>Perkinsozoa</taxon>
        <taxon>Perkinsea</taxon>
        <taxon>Perkinsida</taxon>
        <taxon>Perkinsidae</taxon>
        <taxon>Perkinsus</taxon>
    </lineage>
</organism>
<keyword evidence="3" id="KW-1185">Reference proteome</keyword>
<sequence>MAGIALPNRQQQDGNEESALSKLSSEDRQVLKAAVELIMNRAEQQAHIGEMIRDAMLAHSRTGGGSAKISSTVGPVDMEYCDKPQRQDERGGLIYSLVSDIADCQLSPPSPLPAEPVNKFYEGASELPLSSPPWASSVLETPPPQPLKRKFCDTI</sequence>
<proteinExistence type="predicted"/>
<name>A0A7J6MHG0_PERCH</name>
<comment type="caution">
    <text evidence="2">The sequence shown here is derived from an EMBL/GenBank/DDBJ whole genome shotgun (WGS) entry which is preliminary data.</text>
</comment>
<dbReference type="AlphaFoldDB" id="A0A7J6MHG0"/>
<protein>
    <submittedName>
        <fullName evidence="2">Uncharacterized protein</fullName>
    </submittedName>
</protein>
<evidence type="ECO:0000313" key="2">
    <source>
        <dbReference type="EMBL" id="KAF4671052.1"/>
    </source>
</evidence>
<feature type="region of interest" description="Disordered" evidence="1">
    <location>
        <begin position="1"/>
        <end position="25"/>
    </location>
</feature>
<evidence type="ECO:0000313" key="3">
    <source>
        <dbReference type="Proteomes" id="UP000591131"/>
    </source>
</evidence>
<dbReference type="OrthoDB" id="442145at2759"/>
<dbReference type="EMBL" id="JAAPAO010000142">
    <property type="protein sequence ID" value="KAF4671052.1"/>
    <property type="molecule type" value="Genomic_DNA"/>
</dbReference>